<sequence length="526" mass="59174">MFPLSLVAVPIVALYLVYKYLVFPIFLSPLSKLPNAHFSSSFSALWILLKRRYEEENRAIYAAHVKHGDIVRLGPNEVSVACVDEGIRTVYSGGFEKWNWYPNQFENYGVPNMFSMVNSKPHSIRKRMISHVYSKSYLQSSPEVHAISKIIIFDRLLPVLEEAAANKQPIDVLELNFSSTMDFIIAFIFGLQNGTNFIQDISAREEWLSIYQSRRPFRFWAGELPGVISFFKKLGIHITPAWMNEASKWLEDWTMEKCKAAAASLSNSKDPSSHTKESSDSLPTTTTPPIVYIQLLTSLKSPSPSPYPLDLSIATELHDHLAAGHETSGITLTYLFHELSLHPEIQSQLRNELRTQAPSLRLDSETHDVPAPRTIDALPILHACLMETLRIHAAIPGPQPRITPPTPTSLAGSPPLTGGVRVSAQAFTLHRNADVFPEPEKWKPERWLGTCEEKKAEMGRWFWAFGSGGRMCVGSHFAMQEMKLITAAIYTSFTTHIVDDGGIEHIDAYTAGPKSNRLLLRFERVE</sequence>
<evidence type="ECO:0000256" key="3">
    <source>
        <dbReference type="ARBA" id="ARBA00022723"/>
    </source>
</evidence>
<keyword evidence="3 5" id="KW-0479">Metal-binding</keyword>
<feature type="region of interest" description="Disordered" evidence="7">
    <location>
        <begin position="264"/>
        <end position="285"/>
    </location>
</feature>
<dbReference type="InterPro" id="IPR002401">
    <property type="entry name" value="Cyt_P450_E_grp-I"/>
</dbReference>
<protein>
    <recommendedName>
        <fullName evidence="10">Cytochrome P450</fullName>
    </recommendedName>
</protein>
<dbReference type="InterPro" id="IPR036396">
    <property type="entry name" value="Cyt_P450_sf"/>
</dbReference>
<comment type="cofactor">
    <cofactor evidence="1 5">
        <name>heme</name>
        <dbReference type="ChEBI" id="CHEBI:30413"/>
    </cofactor>
</comment>
<keyword evidence="6" id="KW-0560">Oxidoreductase</keyword>
<dbReference type="Proteomes" id="UP001276659">
    <property type="component" value="Unassembled WGS sequence"/>
</dbReference>
<reference evidence="8" key="1">
    <citation type="submission" date="2022-11" db="EMBL/GenBank/DDBJ databases">
        <title>Chromosomal genome sequence assembly and mating type (MAT) locus characterization of the leprose asexual lichenized fungus Lepraria neglecta (Nyl.) Erichsen.</title>
        <authorList>
            <person name="Allen J.L."/>
            <person name="Pfeffer B."/>
        </authorList>
    </citation>
    <scope>NUCLEOTIDE SEQUENCE</scope>
    <source>
        <strain evidence="8">Allen 5258</strain>
    </source>
</reference>
<keyword evidence="4 5" id="KW-0408">Iron</keyword>
<dbReference type="GO" id="GO:0020037">
    <property type="term" value="F:heme binding"/>
    <property type="evidence" value="ECO:0007669"/>
    <property type="project" value="InterPro"/>
</dbReference>
<dbReference type="InterPro" id="IPR017972">
    <property type="entry name" value="Cyt_P450_CS"/>
</dbReference>
<gene>
    <name evidence="8" type="ORF">OEA41_005020</name>
</gene>
<evidence type="ECO:0000256" key="5">
    <source>
        <dbReference type="PIRSR" id="PIRSR602401-1"/>
    </source>
</evidence>
<comment type="caution">
    <text evidence="8">The sequence shown here is derived from an EMBL/GenBank/DDBJ whole genome shotgun (WGS) entry which is preliminary data.</text>
</comment>
<dbReference type="PRINTS" id="PR00385">
    <property type="entry name" value="P450"/>
</dbReference>
<evidence type="ECO:0000256" key="1">
    <source>
        <dbReference type="ARBA" id="ARBA00001971"/>
    </source>
</evidence>
<feature type="binding site" description="axial binding residue" evidence="5">
    <location>
        <position position="472"/>
    </location>
    <ligand>
        <name>heme</name>
        <dbReference type="ChEBI" id="CHEBI:30413"/>
    </ligand>
    <ligandPart>
        <name>Fe</name>
        <dbReference type="ChEBI" id="CHEBI:18248"/>
    </ligandPart>
</feature>
<keyword evidence="5 6" id="KW-0349">Heme</keyword>
<dbReference type="InterPro" id="IPR001128">
    <property type="entry name" value="Cyt_P450"/>
</dbReference>
<dbReference type="Pfam" id="PF00067">
    <property type="entry name" value="p450"/>
    <property type="match status" value="1"/>
</dbReference>
<dbReference type="GO" id="GO:0004497">
    <property type="term" value="F:monooxygenase activity"/>
    <property type="evidence" value="ECO:0007669"/>
    <property type="project" value="UniProtKB-KW"/>
</dbReference>
<evidence type="ECO:0000256" key="7">
    <source>
        <dbReference type="SAM" id="MobiDB-lite"/>
    </source>
</evidence>
<dbReference type="GO" id="GO:0005506">
    <property type="term" value="F:iron ion binding"/>
    <property type="evidence" value="ECO:0007669"/>
    <property type="project" value="InterPro"/>
</dbReference>
<dbReference type="GO" id="GO:0016705">
    <property type="term" value="F:oxidoreductase activity, acting on paired donors, with incorporation or reduction of molecular oxygen"/>
    <property type="evidence" value="ECO:0007669"/>
    <property type="project" value="InterPro"/>
</dbReference>
<comment type="similarity">
    <text evidence="2 6">Belongs to the cytochrome P450 family.</text>
</comment>
<evidence type="ECO:0000256" key="2">
    <source>
        <dbReference type="ARBA" id="ARBA00010617"/>
    </source>
</evidence>
<evidence type="ECO:0008006" key="10">
    <source>
        <dbReference type="Google" id="ProtNLM"/>
    </source>
</evidence>
<dbReference type="PRINTS" id="PR00463">
    <property type="entry name" value="EP450I"/>
</dbReference>
<keyword evidence="9" id="KW-1185">Reference proteome</keyword>
<keyword evidence="6" id="KW-0503">Monooxygenase</keyword>
<dbReference type="EMBL" id="JASNWA010000010">
    <property type="protein sequence ID" value="KAK3168572.1"/>
    <property type="molecule type" value="Genomic_DNA"/>
</dbReference>
<proteinExistence type="inferred from homology"/>
<evidence type="ECO:0000256" key="6">
    <source>
        <dbReference type="RuleBase" id="RU000461"/>
    </source>
</evidence>
<dbReference type="PANTHER" id="PTHR24305">
    <property type="entry name" value="CYTOCHROME P450"/>
    <property type="match status" value="1"/>
</dbReference>
<dbReference type="PROSITE" id="PS00086">
    <property type="entry name" value="CYTOCHROME_P450"/>
    <property type="match status" value="1"/>
</dbReference>
<dbReference type="CDD" id="cd11059">
    <property type="entry name" value="CYP_fungal"/>
    <property type="match status" value="1"/>
</dbReference>
<accession>A0AAD9Z1E3</accession>
<name>A0AAD9Z1E3_9LECA</name>
<dbReference type="PANTHER" id="PTHR24305:SF166">
    <property type="entry name" value="CYTOCHROME P450 12A4, MITOCHONDRIAL-RELATED"/>
    <property type="match status" value="1"/>
</dbReference>
<dbReference type="InterPro" id="IPR050121">
    <property type="entry name" value="Cytochrome_P450_monoxygenase"/>
</dbReference>
<dbReference type="SUPFAM" id="SSF48264">
    <property type="entry name" value="Cytochrome P450"/>
    <property type="match status" value="1"/>
</dbReference>
<evidence type="ECO:0000313" key="9">
    <source>
        <dbReference type="Proteomes" id="UP001276659"/>
    </source>
</evidence>
<organism evidence="8 9">
    <name type="scientific">Lepraria neglecta</name>
    <dbReference type="NCBI Taxonomy" id="209136"/>
    <lineage>
        <taxon>Eukaryota</taxon>
        <taxon>Fungi</taxon>
        <taxon>Dikarya</taxon>
        <taxon>Ascomycota</taxon>
        <taxon>Pezizomycotina</taxon>
        <taxon>Lecanoromycetes</taxon>
        <taxon>OSLEUM clade</taxon>
        <taxon>Lecanoromycetidae</taxon>
        <taxon>Lecanorales</taxon>
        <taxon>Lecanorineae</taxon>
        <taxon>Stereocaulaceae</taxon>
        <taxon>Lepraria</taxon>
    </lineage>
</organism>
<evidence type="ECO:0000313" key="8">
    <source>
        <dbReference type="EMBL" id="KAK3168572.1"/>
    </source>
</evidence>
<evidence type="ECO:0000256" key="4">
    <source>
        <dbReference type="ARBA" id="ARBA00023004"/>
    </source>
</evidence>
<dbReference type="Gene3D" id="1.10.630.10">
    <property type="entry name" value="Cytochrome P450"/>
    <property type="match status" value="1"/>
</dbReference>
<dbReference type="AlphaFoldDB" id="A0AAD9Z1E3"/>